<evidence type="ECO:0000313" key="6">
    <source>
        <dbReference type="Proteomes" id="UP000091956"/>
    </source>
</evidence>
<evidence type="ECO:0000256" key="2">
    <source>
        <dbReference type="ARBA" id="ARBA00022857"/>
    </source>
</evidence>
<evidence type="ECO:0000256" key="4">
    <source>
        <dbReference type="RuleBase" id="RU000363"/>
    </source>
</evidence>
<dbReference type="RefSeq" id="XP_018129974.1">
    <property type="nucleotide sequence ID" value="XM_018275297.1"/>
</dbReference>
<keyword evidence="3" id="KW-0560">Oxidoreductase</keyword>
<dbReference type="PRINTS" id="PR00080">
    <property type="entry name" value="SDRFAMILY"/>
</dbReference>
<evidence type="ECO:0000256" key="1">
    <source>
        <dbReference type="ARBA" id="ARBA00006484"/>
    </source>
</evidence>
<name>A0A1B8GK81_9PEZI</name>
<dbReference type="Pfam" id="PF00106">
    <property type="entry name" value="adh_short"/>
    <property type="match status" value="1"/>
</dbReference>
<protein>
    <recommendedName>
        <fullName evidence="7">NAD(P)-binding protein</fullName>
    </recommendedName>
</protein>
<gene>
    <name evidence="5" type="ORF">VE01_05839</name>
</gene>
<keyword evidence="6" id="KW-1185">Reference proteome</keyword>
<sequence>MTTYDFKDVELLALKGKTILVTGASTGIGRETVKVAHRYGANIAIGDWNDGEGKALAEELGERVLFRKCDVSKWDDVLELFQETWKTFGIINAVLSNAGVTNENFLEDEIDPETGKLLPPNVKTIDINLTATIYVVKCAVHYFKKWPETRCQIVMTGSAASFIDTPPLYLYCASKAGILGFMRSLRTQLIKNNNVTVNMVAPWMTITSMLPQAVRDKWGTLPANEPWGVAYALLLPVVRPDINGKSFFVAGHQIVDFEDKLHETQPVWMGDQLSKDVDEGQKIMIP</sequence>
<evidence type="ECO:0000256" key="3">
    <source>
        <dbReference type="ARBA" id="ARBA00023002"/>
    </source>
</evidence>
<comment type="similarity">
    <text evidence="1 4">Belongs to the short-chain dehydrogenases/reductases (SDR) family.</text>
</comment>
<dbReference type="EMBL" id="KV460229">
    <property type="protein sequence ID" value="OBT96241.1"/>
    <property type="molecule type" value="Genomic_DNA"/>
</dbReference>
<dbReference type="Gene3D" id="3.40.50.720">
    <property type="entry name" value="NAD(P)-binding Rossmann-like Domain"/>
    <property type="match status" value="1"/>
</dbReference>
<reference evidence="6" key="2">
    <citation type="journal article" date="2018" name="Nat. Commun.">
        <title>Extreme sensitivity to ultraviolet light in the fungal pathogen causing white-nose syndrome of bats.</title>
        <authorList>
            <person name="Palmer J.M."/>
            <person name="Drees K.P."/>
            <person name="Foster J.T."/>
            <person name="Lindner D.L."/>
        </authorList>
    </citation>
    <scope>NUCLEOTIDE SEQUENCE [LARGE SCALE GENOMIC DNA]</scope>
    <source>
        <strain evidence="6">UAMH 10579</strain>
    </source>
</reference>
<dbReference type="InterPro" id="IPR020904">
    <property type="entry name" value="Sc_DH/Rdtase_CS"/>
</dbReference>
<evidence type="ECO:0000313" key="5">
    <source>
        <dbReference type="EMBL" id="OBT96241.1"/>
    </source>
</evidence>
<dbReference type="PANTHER" id="PTHR44229:SF4">
    <property type="entry name" value="15-HYDROXYPROSTAGLANDIN DEHYDROGENASE [NAD(+)]"/>
    <property type="match status" value="1"/>
</dbReference>
<reference evidence="5 6" key="1">
    <citation type="submission" date="2016-03" db="EMBL/GenBank/DDBJ databases">
        <title>Comparative genomics of Pseudogymnoascus destructans, the fungus causing white-nose syndrome of bats.</title>
        <authorList>
            <person name="Palmer J.M."/>
            <person name="Drees K.P."/>
            <person name="Foster J.T."/>
            <person name="Lindner D.L."/>
        </authorList>
    </citation>
    <scope>NUCLEOTIDE SEQUENCE [LARGE SCALE GENOMIC DNA]</scope>
    <source>
        <strain evidence="5 6">UAMH 10579</strain>
    </source>
</reference>
<proteinExistence type="inferred from homology"/>
<dbReference type="InterPro" id="IPR002347">
    <property type="entry name" value="SDR_fam"/>
</dbReference>
<dbReference type="PROSITE" id="PS00061">
    <property type="entry name" value="ADH_SHORT"/>
    <property type="match status" value="1"/>
</dbReference>
<dbReference type="GO" id="GO:0005737">
    <property type="term" value="C:cytoplasm"/>
    <property type="evidence" value="ECO:0007669"/>
    <property type="project" value="TreeGrafter"/>
</dbReference>
<dbReference type="OrthoDB" id="37659at2759"/>
<dbReference type="AlphaFoldDB" id="A0A1B8GK81"/>
<dbReference type="GO" id="GO:0016616">
    <property type="term" value="F:oxidoreductase activity, acting on the CH-OH group of donors, NAD or NADP as acceptor"/>
    <property type="evidence" value="ECO:0007669"/>
    <property type="project" value="TreeGrafter"/>
</dbReference>
<keyword evidence="2" id="KW-0521">NADP</keyword>
<dbReference type="Proteomes" id="UP000091956">
    <property type="component" value="Unassembled WGS sequence"/>
</dbReference>
<dbReference type="InterPro" id="IPR036291">
    <property type="entry name" value="NAD(P)-bd_dom_sf"/>
</dbReference>
<dbReference type="SUPFAM" id="SSF51735">
    <property type="entry name" value="NAD(P)-binding Rossmann-fold domains"/>
    <property type="match status" value="1"/>
</dbReference>
<organism evidence="5 6">
    <name type="scientific">Pseudogymnoascus verrucosus</name>
    <dbReference type="NCBI Taxonomy" id="342668"/>
    <lineage>
        <taxon>Eukaryota</taxon>
        <taxon>Fungi</taxon>
        <taxon>Dikarya</taxon>
        <taxon>Ascomycota</taxon>
        <taxon>Pezizomycotina</taxon>
        <taxon>Leotiomycetes</taxon>
        <taxon>Thelebolales</taxon>
        <taxon>Thelebolaceae</taxon>
        <taxon>Pseudogymnoascus</taxon>
    </lineage>
</organism>
<dbReference type="STRING" id="342668.A0A1B8GK81"/>
<accession>A0A1B8GK81</accession>
<dbReference type="PANTHER" id="PTHR44229">
    <property type="entry name" value="15-HYDROXYPROSTAGLANDIN DEHYDROGENASE [NAD(+)]"/>
    <property type="match status" value="1"/>
</dbReference>
<evidence type="ECO:0008006" key="7">
    <source>
        <dbReference type="Google" id="ProtNLM"/>
    </source>
</evidence>
<dbReference type="PRINTS" id="PR00081">
    <property type="entry name" value="GDHRDH"/>
</dbReference>
<dbReference type="GeneID" id="28839225"/>